<comment type="caution">
    <text evidence="6">Lacks conserved residue(s) required for the propagation of feature annotation.</text>
</comment>
<keyword evidence="2 6" id="KW-0436">Ligase</keyword>
<proteinExistence type="inferred from homology"/>
<dbReference type="FunFam" id="3.40.50.12780:FF:000001">
    <property type="entry name" value="Acetyl-coenzyme A synthetase"/>
    <property type="match status" value="1"/>
</dbReference>
<dbReference type="SUPFAM" id="SSF56801">
    <property type="entry name" value="Acetyl-CoA synthetase-like"/>
    <property type="match status" value="1"/>
</dbReference>
<feature type="binding site" evidence="6">
    <location>
        <position position="313"/>
    </location>
    <ligand>
        <name>CoA</name>
        <dbReference type="ChEBI" id="CHEBI:57287"/>
    </ligand>
</feature>
<dbReference type="PANTHER" id="PTHR24095:SF14">
    <property type="entry name" value="ACETYL-COENZYME A SYNTHETASE 1"/>
    <property type="match status" value="1"/>
</dbReference>
<dbReference type="Pfam" id="PF00501">
    <property type="entry name" value="AMP-binding"/>
    <property type="match status" value="1"/>
</dbReference>
<evidence type="ECO:0000256" key="4">
    <source>
        <dbReference type="ARBA" id="ARBA00022840"/>
    </source>
</evidence>
<dbReference type="InterPro" id="IPR032387">
    <property type="entry name" value="ACAS_N"/>
</dbReference>
<keyword evidence="3 6" id="KW-0547">Nucleotide-binding</keyword>
<keyword evidence="6" id="KW-0479">Metal-binding</keyword>
<dbReference type="Pfam" id="PF13193">
    <property type="entry name" value="AMP-binding_C"/>
    <property type="match status" value="1"/>
</dbReference>
<dbReference type="Gene3D" id="3.40.50.12780">
    <property type="entry name" value="N-terminal domain of ligase-like"/>
    <property type="match status" value="1"/>
</dbReference>
<evidence type="ECO:0000256" key="1">
    <source>
        <dbReference type="ARBA" id="ARBA00006432"/>
    </source>
</evidence>
<comment type="function">
    <text evidence="6">Catalyzes the conversion of acetate into acetyl-CoA (AcCoA), an essential intermediate at the junction of anabolic and catabolic pathways. AcsA undergoes a two-step reaction. In the first half reaction, AcsA combines acetate with ATP to form acetyl-adenylate (AcAMP) intermediate. In the second half reaction, it can then transfer the acetyl group from AcAMP to the sulfhydryl group of CoA, forming the product AcCoA.</text>
</comment>
<evidence type="ECO:0000313" key="10">
    <source>
        <dbReference type="EMBL" id="MBB2965313.1"/>
    </source>
</evidence>
<dbReference type="CDD" id="cd05966">
    <property type="entry name" value="ACS"/>
    <property type="match status" value="1"/>
</dbReference>
<dbReference type="AlphaFoldDB" id="A0A7W4UT82"/>
<dbReference type="GO" id="GO:0005829">
    <property type="term" value="C:cytosol"/>
    <property type="evidence" value="ECO:0007669"/>
    <property type="project" value="TreeGrafter"/>
</dbReference>
<gene>
    <name evidence="6" type="primary">acsA</name>
    <name evidence="10" type="ORF">FHX33_000045</name>
</gene>
<dbReference type="Proteomes" id="UP000538196">
    <property type="component" value="Unassembled WGS sequence"/>
</dbReference>
<keyword evidence="6" id="KW-0460">Magnesium</keyword>
<dbReference type="HAMAP" id="MF_01123">
    <property type="entry name" value="Ac_CoA_synth"/>
    <property type="match status" value="1"/>
</dbReference>
<dbReference type="GO" id="GO:0016208">
    <property type="term" value="F:AMP binding"/>
    <property type="evidence" value="ECO:0007669"/>
    <property type="project" value="InterPro"/>
</dbReference>
<name>A0A7W4UT82_LEIAQ</name>
<keyword evidence="4 6" id="KW-0067">ATP-binding</keyword>
<comment type="catalytic activity">
    <reaction evidence="6">
        <text>acetate + ATP + CoA = acetyl-CoA + AMP + diphosphate</text>
        <dbReference type="Rhea" id="RHEA:23176"/>
        <dbReference type="ChEBI" id="CHEBI:30089"/>
        <dbReference type="ChEBI" id="CHEBI:30616"/>
        <dbReference type="ChEBI" id="CHEBI:33019"/>
        <dbReference type="ChEBI" id="CHEBI:57287"/>
        <dbReference type="ChEBI" id="CHEBI:57288"/>
        <dbReference type="ChEBI" id="CHEBI:456215"/>
        <dbReference type="EC" id="6.2.1.1"/>
    </reaction>
</comment>
<reference evidence="10 11" key="1">
    <citation type="submission" date="2020-08" db="EMBL/GenBank/DDBJ databases">
        <title>Sequencing the genomes of 1000 actinobacteria strains.</title>
        <authorList>
            <person name="Klenk H.-P."/>
        </authorList>
    </citation>
    <scope>NUCLEOTIDE SEQUENCE [LARGE SCALE GENOMIC DNA]</scope>
    <source>
        <strain evidence="10 11">DSM 20146</strain>
    </source>
</reference>
<evidence type="ECO:0000259" key="7">
    <source>
        <dbReference type="Pfam" id="PF00501"/>
    </source>
</evidence>
<feature type="binding site" evidence="6">
    <location>
        <position position="539"/>
    </location>
    <ligand>
        <name>Mg(2+)</name>
        <dbReference type="ChEBI" id="CHEBI:18420"/>
    </ligand>
</feature>
<dbReference type="InterPro" id="IPR025110">
    <property type="entry name" value="AMP-bd_C"/>
</dbReference>
<feature type="binding site" evidence="6">
    <location>
        <position position="541"/>
    </location>
    <ligand>
        <name>Mg(2+)</name>
        <dbReference type="ChEBI" id="CHEBI:18420"/>
    </ligand>
</feature>
<dbReference type="GO" id="GO:0003987">
    <property type="term" value="F:acetate-CoA ligase activity"/>
    <property type="evidence" value="ECO:0007669"/>
    <property type="project" value="UniProtKB-UniRule"/>
</dbReference>
<comment type="caution">
    <text evidence="10">The sequence shown here is derived from an EMBL/GenBank/DDBJ whole genome shotgun (WGS) entry which is preliminary data.</text>
</comment>
<sequence>MSNTIDNLLHEARRFSPSEEFAANAVATADLYERASEDRLGFWADQSRELLHWHKPFTRTLDWTNPPFAKWFDDGELNVAYNCLDRHVLAGNGDRVAIHWEGEPGDSVSLTYAELTAEVKKAANLLTSLGIQAGDRVAIYLPMIPEAVIAMLAVARIGAVHSVVFGGFSAESLRSRIDDAEAKLVITADGGWRKGRVFPLKDAVDAALTGAESSVEHVLVVKRGGNDVAWTDGRDLWWQDEIAQVDADHVAKAFPAEQPLFILYTSGTTGKPKGILHTSGGYLTQASFTHKNVFDLHAESDVYWCSADVGWITGHSYVVYGPLANGATQVLYEGTPETPHPGRWWEIIEKYKVSIFYTAPTAIRSFMKLGRQHPQRFDLSSLRVLGSVGEPINPEAWMWYRDVIGGGGTPIVDTWWQTETGAIMISALPGVTTLKPGSAQVPLPGVSIAILDEAGVEVGKDQGGLLVVTEPWPSMLRGIWGDPDRFVETYWSKFGDKYFAGDGARYDKDGEIWLLGRVDDVMNVSGHRLSTAEIESALVAHPLTAEAAVVGAEDETTGQAVVAFVIIKENQLETAQSIDVAAELRKHVAEQIGAIARPRDIFVVTELPKTRSGKIMRRLLKDVAEGREVGDTTTLADTAVMSSIQSKLS</sequence>
<dbReference type="InterPro" id="IPR045851">
    <property type="entry name" value="AMP-bd_C_sf"/>
</dbReference>
<dbReference type="GO" id="GO:0005524">
    <property type="term" value="F:ATP binding"/>
    <property type="evidence" value="ECO:0007669"/>
    <property type="project" value="UniProtKB-KW"/>
</dbReference>
<accession>A0A7W4UT82</accession>
<evidence type="ECO:0000256" key="3">
    <source>
        <dbReference type="ARBA" id="ARBA00022741"/>
    </source>
</evidence>
<dbReference type="PANTHER" id="PTHR24095">
    <property type="entry name" value="ACETYL-COENZYME A SYNTHETASE"/>
    <property type="match status" value="1"/>
</dbReference>
<comment type="similarity">
    <text evidence="1 6">Belongs to the ATP-dependent AMP-binding enzyme family.</text>
</comment>
<feature type="binding site" evidence="6">
    <location>
        <begin position="413"/>
        <end position="418"/>
    </location>
    <ligand>
        <name>ATP</name>
        <dbReference type="ChEBI" id="CHEBI:30616"/>
    </ligand>
</feature>
<keyword evidence="11" id="KW-1185">Reference proteome</keyword>
<feature type="binding site" evidence="6">
    <location>
        <begin position="193"/>
        <end position="196"/>
    </location>
    <ligand>
        <name>CoA</name>
        <dbReference type="ChEBI" id="CHEBI:57287"/>
    </ligand>
</feature>
<dbReference type="GO" id="GO:0046872">
    <property type="term" value="F:metal ion binding"/>
    <property type="evidence" value="ECO:0007669"/>
    <property type="project" value="UniProtKB-KW"/>
</dbReference>
<evidence type="ECO:0000313" key="11">
    <source>
        <dbReference type="Proteomes" id="UP000538196"/>
    </source>
</evidence>
<feature type="binding site" evidence="6">
    <location>
        <begin position="389"/>
        <end position="391"/>
    </location>
    <ligand>
        <name>ATP</name>
        <dbReference type="ChEBI" id="CHEBI:30616"/>
    </ligand>
</feature>
<keyword evidence="5 6" id="KW-0007">Acetylation</keyword>
<dbReference type="InterPro" id="IPR011904">
    <property type="entry name" value="Ac_CoA_lig"/>
</dbReference>
<dbReference type="Pfam" id="PF16177">
    <property type="entry name" value="ACAS_N"/>
    <property type="match status" value="1"/>
</dbReference>
<feature type="binding site" evidence="6">
    <location>
        <position position="525"/>
    </location>
    <ligand>
        <name>CoA</name>
        <dbReference type="ChEBI" id="CHEBI:57287"/>
    </ligand>
</feature>
<feature type="domain" description="AMP-binding enzyme C-terminal" evidence="8">
    <location>
        <begin position="533"/>
        <end position="614"/>
    </location>
</feature>
<dbReference type="InterPro" id="IPR000873">
    <property type="entry name" value="AMP-dep_synth/lig_dom"/>
</dbReference>
<dbReference type="InterPro" id="IPR020845">
    <property type="entry name" value="AMP-binding_CS"/>
</dbReference>
<evidence type="ECO:0000256" key="2">
    <source>
        <dbReference type="ARBA" id="ARBA00022598"/>
    </source>
</evidence>
<evidence type="ECO:0000256" key="6">
    <source>
        <dbReference type="HAMAP-Rule" id="MF_01123"/>
    </source>
</evidence>
<dbReference type="RefSeq" id="WP_021765348.1">
    <property type="nucleotide sequence ID" value="NZ_JACHVP010000001.1"/>
</dbReference>
<dbReference type="GO" id="GO:0019427">
    <property type="term" value="P:acetyl-CoA biosynthetic process from acetate"/>
    <property type="evidence" value="ECO:0007669"/>
    <property type="project" value="UniProtKB-UniRule"/>
</dbReference>
<feature type="domain" description="Acetyl-coenzyme A synthetase N-terminal" evidence="9">
    <location>
        <begin position="29"/>
        <end position="83"/>
    </location>
</feature>
<dbReference type="EC" id="6.2.1.1" evidence="6"/>
<dbReference type="InterPro" id="IPR042099">
    <property type="entry name" value="ANL_N_sf"/>
</dbReference>
<evidence type="ECO:0000256" key="5">
    <source>
        <dbReference type="ARBA" id="ARBA00022990"/>
    </source>
</evidence>
<dbReference type="NCBIfam" id="TIGR02188">
    <property type="entry name" value="Ac_CoA_lig_AcsA"/>
    <property type="match status" value="1"/>
</dbReference>
<dbReference type="EMBL" id="JACHVP010000001">
    <property type="protein sequence ID" value="MBB2965313.1"/>
    <property type="molecule type" value="Genomic_DNA"/>
</dbReference>
<feature type="binding site" evidence="6">
    <location>
        <position position="517"/>
    </location>
    <ligand>
        <name>ATP</name>
        <dbReference type="ChEBI" id="CHEBI:30616"/>
    </ligand>
</feature>
<dbReference type="PROSITE" id="PS00455">
    <property type="entry name" value="AMP_BINDING"/>
    <property type="match status" value="1"/>
</dbReference>
<evidence type="ECO:0000259" key="8">
    <source>
        <dbReference type="Pfam" id="PF13193"/>
    </source>
</evidence>
<dbReference type="Gene3D" id="3.30.300.30">
    <property type="match status" value="1"/>
</dbReference>
<feature type="binding site" evidence="6">
    <location>
        <position position="502"/>
    </location>
    <ligand>
        <name>ATP</name>
        <dbReference type="ChEBI" id="CHEBI:30616"/>
    </ligand>
</feature>
<feature type="domain" description="AMP-dependent synthetase/ligase" evidence="7">
    <location>
        <begin position="89"/>
        <end position="480"/>
    </location>
</feature>
<dbReference type="NCBIfam" id="NF001208">
    <property type="entry name" value="PRK00174.1"/>
    <property type="match status" value="1"/>
</dbReference>
<comment type="cofactor">
    <cofactor evidence="6">
        <name>Mg(2+)</name>
        <dbReference type="ChEBI" id="CHEBI:18420"/>
    </cofactor>
</comment>
<organism evidence="10 11">
    <name type="scientific">Leifsonia aquatica</name>
    <name type="common">Corynebacterium aquaticum</name>
    <dbReference type="NCBI Taxonomy" id="144185"/>
    <lineage>
        <taxon>Bacteria</taxon>
        <taxon>Bacillati</taxon>
        <taxon>Actinomycetota</taxon>
        <taxon>Actinomycetes</taxon>
        <taxon>Micrococcales</taxon>
        <taxon>Microbacteriaceae</taxon>
        <taxon>Leifsonia</taxon>
    </lineage>
</organism>
<comment type="PTM">
    <text evidence="6">Acetylated. Deacetylation by the SIR2-homolog deacetylase activates the enzyme.</text>
</comment>
<feature type="binding site" evidence="6">
    <location>
        <position position="528"/>
    </location>
    <ligand>
        <name>ATP</name>
        <dbReference type="ChEBI" id="CHEBI:30616"/>
    </ligand>
</feature>
<feature type="modified residue" description="N6-acetyllysine" evidence="6">
    <location>
        <position position="614"/>
    </location>
</feature>
<evidence type="ECO:0000259" key="9">
    <source>
        <dbReference type="Pfam" id="PF16177"/>
    </source>
</evidence>
<protein>
    <recommendedName>
        <fullName evidence="6">Acetyl-coenzyme A synthetase</fullName>
        <shortName evidence="6">AcCoA synthetase</shortName>
        <shortName evidence="6">Acs</shortName>
        <ecNumber evidence="6">6.2.1.1</ecNumber>
    </recommendedName>
    <alternativeName>
        <fullName evidence="6">Acetate--CoA ligase</fullName>
    </alternativeName>
    <alternativeName>
        <fullName evidence="6">Acyl-activating enzyme</fullName>
    </alternativeName>
</protein>